<evidence type="ECO:0000313" key="2">
    <source>
        <dbReference type="EMBL" id="CAG7643543.1"/>
    </source>
</evidence>
<dbReference type="AlphaFoldDB" id="A0A916NRK0"/>
<dbReference type="EMBL" id="CAJVAS010000025">
    <property type="protein sequence ID" value="CAG7643543.1"/>
    <property type="molecule type" value="Genomic_DNA"/>
</dbReference>
<evidence type="ECO:0000259" key="1">
    <source>
        <dbReference type="PROSITE" id="PS51819"/>
    </source>
</evidence>
<proteinExistence type="predicted"/>
<accession>A0A916NRK0</accession>
<organism evidence="2 3">
    <name type="scientific">Paenibacillus solanacearum</name>
    <dbReference type="NCBI Taxonomy" id="2048548"/>
    <lineage>
        <taxon>Bacteria</taxon>
        <taxon>Bacillati</taxon>
        <taxon>Bacillota</taxon>
        <taxon>Bacilli</taxon>
        <taxon>Bacillales</taxon>
        <taxon>Paenibacillaceae</taxon>
        <taxon>Paenibacillus</taxon>
    </lineage>
</organism>
<dbReference type="InterPro" id="IPR037523">
    <property type="entry name" value="VOC_core"/>
</dbReference>
<evidence type="ECO:0000313" key="3">
    <source>
        <dbReference type="Proteomes" id="UP000693672"/>
    </source>
</evidence>
<reference evidence="2" key="1">
    <citation type="submission" date="2021-06" db="EMBL/GenBank/DDBJ databases">
        <authorList>
            <person name="Criscuolo A."/>
        </authorList>
    </citation>
    <scope>NUCLEOTIDE SEQUENCE</scope>
    <source>
        <strain evidence="2">CIP111600</strain>
    </source>
</reference>
<dbReference type="PROSITE" id="PS51819">
    <property type="entry name" value="VOC"/>
    <property type="match status" value="1"/>
</dbReference>
<dbReference type="Proteomes" id="UP000693672">
    <property type="component" value="Unassembled WGS sequence"/>
</dbReference>
<keyword evidence="3" id="KW-1185">Reference proteome</keyword>
<feature type="domain" description="VOC" evidence="1">
    <location>
        <begin position="5"/>
        <end position="119"/>
    </location>
</feature>
<name>A0A916NRK0_9BACL</name>
<gene>
    <name evidence="2" type="ORF">PAESOLCIP111_04495</name>
</gene>
<protein>
    <recommendedName>
        <fullName evidence="1">VOC domain-containing protein</fullName>
    </recommendedName>
</protein>
<comment type="caution">
    <text evidence="2">The sequence shown here is derived from an EMBL/GenBank/DDBJ whole genome shotgun (WGS) entry which is preliminary data.</text>
</comment>
<sequence length="277" mass="31078">MVITHFADLELLTVSIEGVKQCYLDQLGFPVVDQSEDFIRFRPAPHVTLTFRESHEPVSPAHFAFEVPYSQFDAVVRAVRSRKLLLARWPDGSDVNAFDGGKNIYFRDGDGHLLEWICHSYIREDVIAPHGASKVLYMREVGFPIGDVNGFREWLKSALGMKTKEESDTFNFVVGGTAHAIAASTGRRWIPIGMHALPPNMTVTFGVSEASFIERVRASLQAHEVVAESDGELHLMKYGYRFRLRCTSFDPGIPARLPLPISIEGKEEGRSDDQELV</sequence>